<dbReference type="InterPro" id="IPR003018">
    <property type="entry name" value="GAF"/>
</dbReference>
<feature type="domain" description="ANTAR" evidence="3">
    <location>
        <begin position="163"/>
        <end position="224"/>
    </location>
</feature>
<dbReference type="Proteomes" id="UP000195101">
    <property type="component" value="Unassembled WGS sequence"/>
</dbReference>
<dbReference type="Gene3D" id="3.30.450.40">
    <property type="match status" value="1"/>
</dbReference>
<evidence type="ECO:0000313" key="4">
    <source>
        <dbReference type="EMBL" id="OUE23119.1"/>
    </source>
</evidence>
<dbReference type="PROSITE" id="PS50921">
    <property type="entry name" value="ANTAR"/>
    <property type="match status" value="1"/>
</dbReference>
<dbReference type="InterPro" id="IPR005561">
    <property type="entry name" value="ANTAR"/>
</dbReference>
<gene>
    <name evidence="4" type="ORF">BFL37_14260</name>
</gene>
<dbReference type="GO" id="GO:0003723">
    <property type="term" value="F:RNA binding"/>
    <property type="evidence" value="ECO:0007669"/>
    <property type="project" value="InterPro"/>
</dbReference>
<organism evidence="4 5">
    <name type="scientific">Clavibacter michiganensis</name>
    <dbReference type="NCBI Taxonomy" id="28447"/>
    <lineage>
        <taxon>Bacteria</taxon>
        <taxon>Bacillati</taxon>
        <taxon>Actinomycetota</taxon>
        <taxon>Actinomycetes</taxon>
        <taxon>Micrococcales</taxon>
        <taxon>Microbacteriaceae</taxon>
        <taxon>Clavibacter</taxon>
    </lineage>
</organism>
<dbReference type="InterPro" id="IPR036388">
    <property type="entry name" value="WH-like_DNA-bd_sf"/>
</dbReference>
<dbReference type="RefSeq" id="WP_086515765.1">
    <property type="nucleotide sequence ID" value="NZ_MDJZ01000018.1"/>
</dbReference>
<evidence type="ECO:0000313" key="5">
    <source>
        <dbReference type="Proteomes" id="UP000195101"/>
    </source>
</evidence>
<dbReference type="Pfam" id="PF13185">
    <property type="entry name" value="GAF_2"/>
    <property type="match status" value="1"/>
</dbReference>
<dbReference type="SUPFAM" id="SSF55781">
    <property type="entry name" value="GAF domain-like"/>
    <property type="match status" value="1"/>
</dbReference>
<dbReference type="EMBL" id="MDJZ01000018">
    <property type="protein sequence ID" value="OUE23119.1"/>
    <property type="molecule type" value="Genomic_DNA"/>
</dbReference>
<name>A0A251YG66_9MICO</name>
<dbReference type="OrthoDB" id="7466251at2"/>
<dbReference type="SMART" id="SM01012">
    <property type="entry name" value="ANTAR"/>
    <property type="match status" value="1"/>
</dbReference>
<keyword evidence="1" id="KW-0805">Transcription regulation</keyword>
<keyword evidence="5" id="KW-1185">Reference proteome</keyword>
<protein>
    <submittedName>
        <fullName evidence="4">ANTAR domain protein</fullName>
    </submittedName>
</protein>
<evidence type="ECO:0000256" key="2">
    <source>
        <dbReference type="ARBA" id="ARBA00023163"/>
    </source>
</evidence>
<comment type="caution">
    <text evidence="4">The sequence shown here is derived from an EMBL/GenBank/DDBJ whole genome shotgun (WGS) entry which is preliminary data.</text>
</comment>
<reference evidence="4 5" key="1">
    <citation type="submission" date="2016-08" db="EMBL/GenBank/DDBJ databases">
        <title>Genome sequence of Clavibacter michiganensis spp strain CFBP8019.</title>
        <authorList>
            <person name="Thapa S.P."/>
            <person name="Coaker G."/>
            <person name="Jacques M.-A."/>
        </authorList>
    </citation>
    <scope>NUCLEOTIDE SEQUENCE [LARGE SCALE GENOMIC DNA]</scope>
    <source>
        <strain evidence="4">CFBP8019</strain>
    </source>
</reference>
<accession>A0A251YG66</accession>
<keyword evidence="2" id="KW-0804">Transcription</keyword>
<dbReference type="InterPro" id="IPR029016">
    <property type="entry name" value="GAF-like_dom_sf"/>
</dbReference>
<dbReference type="Pfam" id="PF03861">
    <property type="entry name" value="ANTAR"/>
    <property type="match status" value="1"/>
</dbReference>
<evidence type="ECO:0000256" key="1">
    <source>
        <dbReference type="ARBA" id="ARBA00023015"/>
    </source>
</evidence>
<evidence type="ECO:0000259" key="3">
    <source>
        <dbReference type="PROSITE" id="PS50921"/>
    </source>
</evidence>
<dbReference type="AlphaFoldDB" id="A0A251YG66"/>
<dbReference type="Gene3D" id="1.10.10.10">
    <property type="entry name" value="Winged helix-like DNA-binding domain superfamily/Winged helix DNA-binding domain"/>
    <property type="match status" value="1"/>
</dbReference>
<sequence>MPERRRYRDALLALEEATGRDADLCSPFVVALGMTGAAVSTLGPPLGSETICASDADAARLDEIQLDLGEGPCWEALASGQPVLEPDVQGSASTSWPLARQAMHETGLGAVFAFPLVVAGVDVGAVDLYSDTPRDLSTQQIDDATSLSRVLARQVLRRALLSLTSPAEEDAGAWDGRYSRRELHQATGMVIAQMGLSAADALLVLRGHAFATNRPVRDVANDVVERRLDFTTAH</sequence>
<proteinExistence type="predicted"/>